<dbReference type="SUPFAM" id="SSF52540">
    <property type="entry name" value="P-loop containing nucleoside triphosphate hydrolases"/>
    <property type="match status" value="1"/>
</dbReference>
<evidence type="ECO:0000313" key="3">
    <source>
        <dbReference type="Proteomes" id="UP000198662"/>
    </source>
</evidence>
<organism evidence="2 3">
    <name type="scientific">Glycomyces sambucus</name>
    <dbReference type="NCBI Taxonomy" id="380244"/>
    <lineage>
        <taxon>Bacteria</taxon>
        <taxon>Bacillati</taxon>
        <taxon>Actinomycetota</taxon>
        <taxon>Actinomycetes</taxon>
        <taxon>Glycomycetales</taxon>
        <taxon>Glycomycetaceae</taxon>
        <taxon>Glycomyces</taxon>
    </lineage>
</organism>
<dbReference type="PANTHER" id="PTHR43581:SF2">
    <property type="entry name" value="EXCINUCLEASE ATPASE SUBUNIT"/>
    <property type="match status" value="1"/>
</dbReference>
<dbReference type="Gene3D" id="3.40.50.300">
    <property type="entry name" value="P-loop containing nucleotide triphosphate hydrolases"/>
    <property type="match status" value="1"/>
</dbReference>
<dbReference type="RefSeq" id="WP_091053550.1">
    <property type="nucleotide sequence ID" value="NZ_FNGF01000006.1"/>
</dbReference>
<proteinExistence type="predicted"/>
<dbReference type="PIRSF" id="PIRSF034888">
    <property type="entry name" value="P-loop_UCP034888"/>
    <property type="match status" value="1"/>
</dbReference>
<name>A0A1G9KRJ7_9ACTN</name>
<feature type="domain" description="ATPase AAA-type core" evidence="1">
    <location>
        <begin position="30"/>
        <end position="378"/>
    </location>
</feature>
<keyword evidence="3" id="KW-1185">Reference proteome</keyword>
<reference evidence="3" key="1">
    <citation type="submission" date="2016-10" db="EMBL/GenBank/DDBJ databases">
        <authorList>
            <person name="Varghese N."/>
            <person name="Submissions S."/>
        </authorList>
    </citation>
    <scope>NUCLEOTIDE SEQUENCE [LARGE SCALE GENOMIC DNA]</scope>
    <source>
        <strain evidence="3">CGMCC 4.3147</strain>
    </source>
</reference>
<dbReference type="EMBL" id="FNGF01000006">
    <property type="protein sequence ID" value="SDL52331.1"/>
    <property type="molecule type" value="Genomic_DNA"/>
</dbReference>
<dbReference type="InterPro" id="IPR014592">
    <property type="entry name" value="P-loop_UCP034888"/>
</dbReference>
<dbReference type="InterPro" id="IPR027417">
    <property type="entry name" value="P-loop_NTPase"/>
</dbReference>
<dbReference type="STRING" id="380244.SAMN05216298_4215"/>
<dbReference type="PANTHER" id="PTHR43581">
    <property type="entry name" value="ATP/GTP PHOSPHATASE"/>
    <property type="match status" value="1"/>
</dbReference>
<dbReference type="InterPro" id="IPR051396">
    <property type="entry name" value="Bact_Antivir_Def_Nuclease"/>
</dbReference>
<dbReference type="Pfam" id="PF13304">
    <property type="entry name" value="AAA_21"/>
    <property type="match status" value="1"/>
</dbReference>
<evidence type="ECO:0000259" key="1">
    <source>
        <dbReference type="Pfam" id="PF13304"/>
    </source>
</evidence>
<protein>
    <submittedName>
        <fullName evidence="2">AAA ATPase domain-containing protein</fullName>
    </submittedName>
</protein>
<accession>A0A1G9KRJ7</accession>
<dbReference type="OrthoDB" id="3237462at2"/>
<evidence type="ECO:0000313" key="2">
    <source>
        <dbReference type="EMBL" id="SDL52331.1"/>
    </source>
</evidence>
<dbReference type="Proteomes" id="UP000198662">
    <property type="component" value="Unassembled WGS sequence"/>
</dbReference>
<dbReference type="InterPro" id="IPR003959">
    <property type="entry name" value="ATPase_AAA_core"/>
</dbReference>
<dbReference type="AlphaFoldDB" id="A0A1G9KRJ7"/>
<sequence>MAIDRITVQGYKALKDPQSIEIRKLTINAGVNSSGKSSMMQPLLLLKQTIEAPYDPGPLLLDGPNVSVTEIPQILSKGQSESSRVSSFSIGIASGPNSVRVKFGKSSKNDLKVQEFELRSDSDSEPSYTLRESLTHKQIEALLSGKRIKRIENVLKHFREIDEKNSSLRLEVSRERWALAITAQIGTGNRRFKMGNIADFMYEDFSTQKIEQDLSRIIHLPALRGNPERTYRTAAVEGTYPGQFHDYAAGIISAWKNREVTEKLDRLRKGLEKLGLSWKVEARRIDDTRVELVVGRLPRARQGGAHDLVSIADVGFGVSQTLPVIVALIAASPGQMVYLEQPEIHLHPRAQYEFGDLIVESVLRGVRVIVETHSDLLIRAIQTKIAQGVLAPADVCLNWFGRDPITGFTKVDTAMLEPDGSFGDWPEDFDQVYLQAESNYLDAVAAKFGRRHE</sequence>
<gene>
    <name evidence="2" type="ORF">SAMN05216298_4215</name>
</gene>